<dbReference type="AlphaFoldDB" id="A0AAN7CCQ5"/>
<dbReference type="GO" id="GO:0006004">
    <property type="term" value="P:fucose metabolic process"/>
    <property type="evidence" value="ECO:0007669"/>
    <property type="project" value="UniProtKB-KW"/>
</dbReference>
<keyword evidence="3" id="KW-0119">Carbohydrate metabolism</keyword>
<gene>
    <name evidence="4" type="ORF">C8A03DRAFT_42797</name>
</gene>
<dbReference type="GO" id="GO:0016740">
    <property type="term" value="F:transferase activity"/>
    <property type="evidence" value="ECO:0007669"/>
    <property type="project" value="UniProtKB-KW"/>
</dbReference>
<evidence type="ECO:0008006" key="6">
    <source>
        <dbReference type="Google" id="ProtNLM"/>
    </source>
</evidence>
<dbReference type="Pfam" id="PF10250">
    <property type="entry name" value="O-FucT"/>
    <property type="match status" value="1"/>
</dbReference>
<reference evidence="4" key="1">
    <citation type="journal article" date="2023" name="Mol. Phylogenet. Evol.">
        <title>Genome-scale phylogeny and comparative genomics of the fungal order Sordariales.</title>
        <authorList>
            <person name="Hensen N."/>
            <person name="Bonometti L."/>
            <person name="Westerberg I."/>
            <person name="Brannstrom I.O."/>
            <person name="Guillou S."/>
            <person name="Cros-Aarteil S."/>
            <person name="Calhoun S."/>
            <person name="Haridas S."/>
            <person name="Kuo A."/>
            <person name="Mondo S."/>
            <person name="Pangilinan J."/>
            <person name="Riley R."/>
            <person name="LaButti K."/>
            <person name="Andreopoulos B."/>
            <person name="Lipzen A."/>
            <person name="Chen C."/>
            <person name="Yan M."/>
            <person name="Daum C."/>
            <person name="Ng V."/>
            <person name="Clum A."/>
            <person name="Steindorff A."/>
            <person name="Ohm R.A."/>
            <person name="Martin F."/>
            <person name="Silar P."/>
            <person name="Natvig D.O."/>
            <person name="Lalanne C."/>
            <person name="Gautier V."/>
            <person name="Ament-Velasquez S.L."/>
            <person name="Kruys A."/>
            <person name="Hutchinson M.I."/>
            <person name="Powell A.J."/>
            <person name="Barry K."/>
            <person name="Miller A.N."/>
            <person name="Grigoriev I.V."/>
            <person name="Debuchy R."/>
            <person name="Gladieux P."/>
            <person name="Hiltunen Thoren M."/>
            <person name="Johannesson H."/>
        </authorList>
    </citation>
    <scope>NUCLEOTIDE SEQUENCE</scope>
    <source>
        <strain evidence="4">CBS 532.94</strain>
    </source>
</reference>
<accession>A0AAN7CCQ5</accession>
<keyword evidence="2" id="KW-0294">Fucose metabolism</keyword>
<evidence type="ECO:0000256" key="1">
    <source>
        <dbReference type="ARBA" id="ARBA00022679"/>
    </source>
</evidence>
<dbReference type="EMBL" id="MU860060">
    <property type="protein sequence ID" value="KAK4239565.1"/>
    <property type="molecule type" value="Genomic_DNA"/>
</dbReference>
<proteinExistence type="predicted"/>
<keyword evidence="5" id="KW-1185">Reference proteome</keyword>
<name>A0AAN7CCQ5_9PEZI</name>
<reference evidence="4" key="2">
    <citation type="submission" date="2023-05" db="EMBL/GenBank/DDBJ databases">
        <authorList>
            <consortium name="Lawrence Berkeley National Laboratory"/>
            <person name="Steindorff A."/>
            <person name="Hensen N."/>
            <person name="Bonometti L."/>
            <person name="Westerberg I."/>
            <person name="Brannstrom I.O."/>
            <person name="Guillou S."/>
            <person name="Cros-Aarteil S."/>
            <person name="Calhoun S."/>
            <person name="Haridas S."/>
            <person name="Kuo A."/>
            <person name="Mondo S."/>
            <person name="Pangilinan J."/>
            <person name="Riley R."/>
            <person name="Labutti K."/>
            <person name="Andreopoulos B."/>
            <person name="Lipzen A."/>
            <person name="Chen C."/>
            <person name="Yanf M."/>
            <person name="Daum C."/>
            <person name="Ng V."/>
            <person name="Clum A."/>
            <person name="Ohm R."/>
            <person name="Martin F."/>
            <person name="Silar P."/>
            <person name="Natvig D."/>
            <person name="Lalanne C."/>
            <person name="Gautier V."/>
            <person name="Ament-Velasquez S.L."/>
            <person name="Kruys A."/>
            <person name="Hutchinson M.I."/>
            <person name="Powell A.J."/>
            <person name="Barry K."/>
            <person name="Miller A.N."/>
            <person name="Grigoriev I.V."/>
            <person name="Debuchy R."/>
            <person name="Gladieux P."/>
            <person name="Thoren M.H."/>
            <person name="Johannesson H."/>
        </authorList>
    </citation>
    <scope>NUCLEOTIDE SEQUENCE</scope>
    <source>
        <strain evidence="4">CBS 532.94</strain>
    </source>
</reference>
<evidence type="ECO:0000313" key="4">
    <source>
        <dbReference type="EMBL" id="KAK4239565.1"/>
    </source>
</evidence>
<sequence length="431" mass="49092">MGPRMSAASGPMARRRGVLLAVCLISLMAIWSYRLPKMRLRNEPTVDTQLGRPTGQTVDLSKADSPFISWPLARVCRESTTWTPGIVFVCDNNSGGIGNIRNYILTCLRYAIEAGATGIVLPQIRTRSEKDLSNLMLDYRGFHYFFDEEHFRQSLQTACPQFTLYNSTDDIPHAPVPFKAEQITPRNFGRRGGCDNRELNKHTGLFAKSFWAHINSTAEEFKRPPPSIEHPRIIRFNWGVQFRNDILDLGRKTTTYMRQCALQHGGSRAFAGFHLRTENDALSRWPKYDEQSSAYLEQAARMKFKAAYLATGNKTEARKLTMAASEQHGMAVITKHELLQSHPEDLAVLEALTWDQQALIDFVVLLECDYFFGVSPSSFSINVAGKRHLQAEGLYSRPWKIGGDGDGKSWLVGKYEQYWEDWLFMYESLWP</sequence>
<dbReference type="Gene3D" id="3.40.50.11350">
    <property type="match status" value="1"/>
</dbReference>
<comment type="caution">
    <text evidence="4">The sequence shown here is derived from an EMBL/GenBank/DDBJ whole genome shotgun (WGS) entry which is preliminary data.</text>
</comment>
<evidence type="ECO:0000313" key="5">
    <source>
        <dbReference type="Proteomes" id="UP001303760"/>
    </source>
</evidence>
<organism evidence="4 5">
    <name type="scientific">Achaetomium macrosporum</name>
    <dbReference type="NCBI Taxonomy" id="79813"/>
    <lineage>
        <taxon>Eukaryota</taxon>
        <taxon>Fungi</taxon>
        <taxon>Dikarya</taxon>
        <taxon>Ascomycota</taxon>
        <taxon>Pezizomycotina</taxon>
        <taxon>Sordariomycetes</taxon>
        <taxon>Sordariomycetidae</taxon>
        <taxon>Sordariales</taxon>
        <taxon>Chaetomiaceae</taxon>
        <taxon>Achaetomium</taxon>
    </lineage>
</organism>
<dbReference type="InterPro" id="IPR019378">
    <property type="entry name" value="GDP-Fuc_O-FucTrfase"/>
</dbReference>
<keyword evidence="1" id="KW-0808">Transferase</keyword>
<evidence type="ECO:0000256" key="2">
    <source>
        <dbReference type="ARBA" id="ARBA00023253"/>
    </source>
</evidence>
<evidence type="ECO:0000256" key="3">
    <source>
        <dbReference type="ARBA" id="ARBA00023277"/>
    </source>
</evidence>
<dbReference type="Proteomes" id="UP001303760">
    <property type="component" value="Unassembled WGS sequence"/>
</dbReference>
<dbReference type="CDD" id="cd11296">
    <property type="entry name" value="O-FucT_like"/>
    <property type="match status" value="1"/>
</dbReference>
<protein>
    <recommendedName>
        <fullName evidence="6">Alternative oxidase</fullName>
    </recommendedName>
</protein>